<name>A0ABD2CYE5_VESMC</name>
<sequence>MLKQTSHNPYFYLYLFEALFLSYSLRCIIIKKYKRVCKFNEEKREEFGLRVYILHKLHRHLTIYNLDK</sequence>
<dbReference type="AlphaFoldDB" id="A0ABD2CYE5"/>
<gene>
    <name evidence="2" type="ORF">V1477_002773</name>
</gene>
<evidence type="ECO:0000256" key="1">
    <source>
        <dbReference type="SAM" id="Phobius"/>
    </source>
</evidence>
<accession>A0ABD2CYE5</accession>
<evidence type="ECO:0000313" key="2">
    <source>
        <dbReference type="EMBL" id="KAL2749163.1"/>
    </source>
</evidence>
<keyword evidence="1" id="KW-0472">Membrane</keyword>
<comment type="caution">
    <text evidence="2">The sequence shown here is derived from an EMBL/GenBank/DDBJ whole genome shotgun (WGS) entry which is preliminary data.</text>
</comment>
<dbReference type="EMBL" id="JAYRBN010000028">
    <property type="protein sequence ID" value="KAL2749163.1"/>
    <property type="molecule type" value="Genomic_DNA"/>
</dbReference>
<proteinExistence type="predicted"/>
<organism evidence="2 3">
    <name type="scientific">Vespula maculifrons</name>
    <name type="common">Eastern yellow jacket</name>
    <name type="synonym">Wasp</name>
    <dbReference type="NCBI Taxonomy" id="7453"/>
    <lineage>
        <taxon>Eukaryota</taxon>
        <taxon>Metazoa</taxon>
        <taxon>Ecdysozoa</taxon>
        <taxon>Arthropoda</taxon>
        <taxon>Hexapoda</taxon>
        <taxon>Insecta</taxon>
        <taxon>Pterygota</taxon>
        <taxon>Neoptera</taxon>
        <taxon>Endopterygota</taxon>
        <taxon>Hymenoptera</taxon>
        <taxon>Apocrita</taxon>
        <taxon>Aculeata</taxon>
        <taxon>Vespoidea</taxon>
        <taxon>Vespidae</taxon>
        <taxon>Vespinae</taxon>
        <taxon>Vespula</taxon>
    </lineage>
</organism>
<feature type="transmembrane region" description="Helical" evidence="1">
    <location>
        <begin position="12"/>
        <end position="29"/>
    </location>
</feature>
<reference evidence="2 3" key="1">
    <citation type="journal article" date="2024" name="Ann. Entomol. Soc. Am.">
        <title>Genomic analyses of the southern and eastern yellowjacket wasps (Hymenoptera: Vespidae) reveal evolutionary signatures of social life.</title>
        <authorList>
            <person name="Catto M.A."/>
            <person name="Caine P.B."/>
            <person name="Orr S.E."/>
            <person name="Hunt B.G."/>
            <person name="Goodisman M.A.D."/>
        </authorList>
    </citation>
    <scope>NUCLEOTIDE SEQUENCE [LARGE SCALE GENOMIC DNA]</scope>
    <source>
        <strain evidence="2">232</strain>
        <tissue evidence="2">Head and thorax</tissue>
    </source>
</reference>
<keyword evidence="1" id="KW-0812">Transmembrane</keyword>
<protein>
    <submittedName>
        <fullName evidence="2">Uncharacterized protein</fullName>
    </submittedName>
</protein>
<keyword evidence="3" id="KW-1185">Reference proteome</keyword>
<evidence type="ECO:0000313" key="3">
    <source>
        <dbReference type="Proteomes" id="UP001607303"/>
    </source>
</evidence>
<dbReference type="Proteomes" id="UP001607303">
    <property type="component" value="Unassembled WGS sequence"/>
</dbReference>
<keyword evidence="1" id="KW-1133">Transmembrane helix</keyword>